<name>A0A0B7BIY3_9EUPU</name>
<dbReference type="Pfam" id="PF03372">
    <property type="entry name" value="Exo_endo_phos"/>
    <property type="match status" value="1"/>
</dbReference>
<proteinExistence type="predicted"/>
<dbReference type="SUPFAM" id="SSF56219">
    <property type="entry name" value="DNase I-like"/>
    <property type="match status" value="1"/>
</dbReference>
<dbReference type="InterPro" id="IPR005135">
    <property type="entry name" value="Endo/exonuclease/phosphatase"/>
</dbReference>
<dbReference type="EMBL" id="HACG01045250">
    <property type="protein sequence ID" value="CEK92115.1"/>
    <property type="molecule type" value="Transcribed_RNA"/>
</dbReference>
<reference evidence="2" key="1">
    <citation type="submission" date="2014-12" db="EMBL/GenBank/DDBJ databases">
        <title>Insight into the proteome of Arion vulgaris.</title>
        <authorList>
            <person name="Aradska J."/>
            <person name="Bulat T."/>
            <person name="Smidak R."/>
            <person name="Sarate P."/>
            <person name="Gangsoo J."/>
            <person name="Sialana F."/>
            <person name="Bilban M."/>
            <person name="Lubec G."/>
        </authorList>
    </citation>
    <scope>NUCLEOTIDE SEQUENCE</scope>
    <source>
        <tissue evidence="2">Skin</tissue>
    </source>
</reference>
<dbReference type="AlphaFoldDB" id="A0A0B7BIY3"/>
<dbReference type="Gene3D" id="3.60.10.10">
    <property type="entry name" value="Endonuclease/exonuclease/phosphatase"/>
    <property type="match status" value="1"/>
</dbReference>
<feature type="non-terminal residue" evidence="2">
    <location>
        <position position="1"/>
    </location>
</feature>
<sequence>NRATGQFLKIMHWNAEGVNSKKDGYSKKVELENILNEEQVYVCCLQETHLNEDVFKVRCFQYYQSDRKDRKGGVLTLVRNSISTCQFVEYMEGAEYQMLHLRTSNTEFRLLNYNCTEYTI</sequence>
<protein>
    <recommendedName>
        <fullName evidence="1">Endonuclease/exonuclease/phosphatase domain-containing protein</fullName>
    </recommendedName>
</protein>
<organism evidence="2">
    <name type="scientific">Arion vulgaris</name>
    <dbReference type="NCBI Taxonomy" id="1028688"/>
    <lineage>
        <taxon>Eukaryota</taxon>
        <taxon>Metazoa</taxon>
        <taxon>Spiralia</taxon>
        <taxon>Lophotrochozoa</taxon>
        <taxon>Mollusca</taxon>
        <taxon>Gastropoda</taxon>
        <taxon>Heterobranchia</taxon>
        <taxon>Euthyneura</taxon>
        <taxon>Panpulmonata</taxon>
        <taxon>Eupulmonata</taxon>
        <taxon>Stylommatophora</taxon>
        <taxon>Helicina</taxon>
        <taxon>Arionoidea</taxon>
        <taxon>Arionidae</taxon>
        <taxon>Arion</taxon>
    </lineage>
</organism>
<gene>
    <name evidence="2" type="primary">ORF186661</name>
</gene>
<dbReference type="GO" id="GO:0003824">
    <property type="term" value="F:catalytic activity"/>
    <property type="evidence" value="ECO:0007669"/>
    <property type="project" value="InterPro"/>
</dbReference>
<accession>A0A0B7BIY3</accession>
<feature type="domain" description="Endonuclease/exonuclease/phosphatase" evidence="1">
    <location>
        <begin position="11"/>
        <end position="93"/>
    </location>
</feature>
<evidence type="ECO:0000259" key="1">
    <source>
        <dbReference type="Pfam" id="PF03372"/>
    </source>
</evidence>
<dbReference type="InterPro" id="IPR036691">
    <property type="entry name" value="Endo/exonu/phosph_ase_sf"/>
</dbReference>
<evidence type="ECO:0000313" key="2">
    <source>
        <dbReference type="EMBL" id="CEK92115.1"/>
    </source>
</evidence>